<keyword evidence="2" id="KW-1185">Reference proteome</keyword>
<evidence type="ECO:0000313" key="2">
    <source>
        <dbReference type="Proteomes" id="UP001501576"/>
    </source>
</evidence>
<reference evidence="1 2" key="1">
    <citation type="journal article" date="2019" name="Int. J. Syst. Evol. Microbiol.">
        <title>The Global Catalogue of Microorganisms (GCM) 10K type strain sequencing project: providing services to taxonomists for standard genome sequencing and annotation.</title>
        <authorList>
            <consortium name="The Broad Institute Genomics Platform"/>
            <consortium name="The Broad Institute Genome Sequencing Center for Infectious Disease"/>
            <person name="Wu L."/>
            <person name="Ma J."/>
        </authorList>
    </citation>
    <scope>NUCLEOTIDE SEQUENCE [LARGE SCALE GENOMIC DNA]</scope>
    <source>
        <strain evidence="1 2">JCM 5052</strain>
    </source>
</reference>
<name>A0ABN1EVR2_9ACTN</name>
<dbReference type="EMBL" id="BAAABZ010000099">
    <property type="protein sequence ID" value="GAA0574874.1"/>
    <property type="molecule type" value="Genomic_DNA"/>
</dbReference>
<evidence type="ECO:0000313" key="1">
    <source>
        <dbReference type="EMBL" id="GAA0574874.1"/>
    </source>
</evidence>
<proteinExistence type="predicted"/>
<organism evidence="1 2">
    <name type="scientific">Streptomyces mordarskii</name>
    <dbReference type="NCBI Taxonomy" id="1226758"/>
    <lineage>
        <taxon>Bacteria</taxon>
        <taxon>Bacillati</taxon>
        <taxon>Actinomycetota</taxon>
        <taxon>Actinomycetes</taxon>
        <taxon>Kitasatosporales</taxon>
        <taxon>Streptomycetaceae</taxon>
        <taxon>Streptomyces</taxon>
    </lineage>
</organism>
<dbReference type="Proteomes" id="UP001501576">
    <property type="component" value="Unassembled WGS sequence"/>
</dbReference>
<gene>
    <name evidence="1" type="ORF">GCM10010390_92320</name>
</gene>
<sequence length="239" mass="26846">MFALMARRLARWAAGRLGEPAAIERYREEWAAELTELPGKWVRLFHAVSYVIYLPQTRKAVRASEVQEERLTIVVSKTAIAREASANHVVAKLTEAGWSGGVYVLAEGLNMHTVHESLKTVGRRVLMIDVQALLVQGAQTRGWDVILTDLARDWGMVLIDGAGADDLQRLRQLRVPCPVLVSCPAAAGAGMPETHRIRWMENDPDFQQLMSFQEMDIGGYYDEASGEMRFHSRVNITWN</sequence>
<accession>A0ABN1EVR2</accession>
<dbReference type="RefSeq" id="WP_346161755.1">
    <property type="nucleotide sequence ID" value="NZ_BAAABZ010000099.1"/>
</dbReference>
<protein>
    <submittedName>
        <fullName evidence="1">Uncharacterized protein</fullName>
    </submittedName>
</protein>
<comment type="caution">
    <text evidence="1">The sequence shown here is derived from an EMBL/GenBank/DDBJ whole genome shotgun (WGS) entry which is preliminary data.</text>
</comment>